<dbReference type="Proteomes" id="UP000466442">
    <property type="component" value="Unassembled WGS sequence"/>
</dbReference>
<proteinExistence type="predicted"/>
<feature type="transmembrane region" description="Helical" evidence="1">
    <location>
        <begin position="40"/>
        <end position="60"/>
    </location>
</feature>
<organism evidence="2 3">
    <name type="scientific">Apolygus lucorum</name>
    <name type="common">Small green plant bug</name>
    <name type="synonym">Lygocoris lucorum</name>
    <dbReference type="NCBI Taxonomy" id="248454"/>
    <lineage>
        <taxon>Eukaryota</taxon>
        <taxon>Metazoa</taxon>
        <taxon>Ecdysozoa</taxon>
        <taxon>Arthropoda</taxon>
        <taxon>Hexapoda</taxon>
        <taxon>Insecta</taxon>
        <taxon>Pterygota</taxon>
        <taxon>Neoptera</taxon>
        <taxon>Paraneoptera</taxon>
        <taxon>Hemiptera</taxon>
        <taxon>Heteroptera</taxon>
        <taxon>Panheteroptera</taxon>
        <taxon>Cimicomorpha</taxon>
        <taxon>Miridae</taxon>
        <taxon>Mirini</taxon>
        <taxon>Apolygus</taxon>
    </lineage>
</organism>
<sequence>AFKISSQLSGTFPLFSTRLIRLYLSPHRSSSFSNYPEETIIVNTLAMVLVALAILVSYAVRREPLRVHSISYVSERL</sequence>
<evidence type="ECO:0000256" key="1">
    <source>
        <dbReference type="SAM" id="Phobius"/>
    </source>
</evidence>
<accession>A0A8S9XPB2</accession>
<keyword evidence="3" id="KW-1185">Reference proteome</keyword>
<name>A0A8S9XPB2_APOLU</name>
<evidence type="ECO:0000313" key="2">
    <source>
        <dbReference type="EMBL" id="KAF6209435.1"/>
    </source>
</evidence>
<gene>
    <name evidence="2" type="ORF">GE061_015182</name>
</gene>
<feature type="non-terminal residue" evidence="2">
    <location>
        <position position="1"/>
    </location>
</feature>
<keyword evidence="1" id="KW-0812">Transmembrane</keyword>
<reference evidence="2" key="1">
    <citation type="journal article" date="2021" name="Mol. Ecol. Resour.">
        <title>Apolygus lucorum genome provides insights into omnivorousness and mesophyll feeding.</title>
        <authorList>
            <person name="Liu Y."/>
            <person name="Liu H."/>
            <person name="Wang H."/>
            <person name="Huang T."/>
            <person name="Liu B."/>
            <person name="Yang B."/>
            <person name="Yin L."/>
            <person name="Li B."/>
            <person name="Zhang Y."/>
            <person name="Zhang S."/>
            <person name="Jiang F."/>
            <person name="Zhang X."/>
            <person name="Ren Y."/>
            <person name="Wang B."/>
            <person name="Wang S."/>
            <person name="Lu Y."/>
            <person name="Wu K."/>
            <person name="Fan W."/>
            <person name="Wang G."/>
        </authorList>
    </citation>
    <scope>NUCLEOTIDE SEQUENCE</scope>
    <source>
        <strain evidence="2">12Hb</strain>
    </source>
</reference>
<dbReference type="EMBL" id="WIXP02000006">
    <property type="protein sequence ID" value="KAF6209435.1"/>
    <property type="molecule type" value="Genomic_DNA"/>
</dbReference>
<comment type="caution">
    <text evidence="2">The sequence shown here is derived from an EMBL/GenBank/DDBJ whole genome shotgun (WGS) entry which is preliminary data.</text>
</comment>
<evidence type="ECO:0000313" key="3">
    <source>
        <dbReference type="Proteomes" id="UP000466442"/>
    </source>
</evidence>
<keyword evidence="1" id="KW-1133">Transmembrane helix</keyword>
<dbReference type="AlphaFoldDB" id="A0A8S9XPB2"/>
<protein>
    <submittedName>
        <fullName evidence="2">Uncharacterized protein</fullName>
    </submittedName>
</protein>
<keyword evidence="1" id="KW-0472">Membrane</keyword>